<evidence type="ECO:0000313" key="1">
    <source>
        <dbReference type="EMBL" id="KAH3821946.1"/>
    </source>
</evidence>
<keyword evidence="2" id="KW-1185">Reference proteome</keyword>
<name>A0A9D4JRS8_DREPO</name>
<dbReference type="SUPFAM" id="SSF56436">
    <property type="entry name" value="C-type lectin-like"/>
    <property type="match status" value="1"/>
</dbReference>
<gene>
    <name evidence="1" type="ORF">DPMN_123714</name>
</gene>
<sequence>MFSTTKNNQAEAETVCTSQSSTLPRIKTLERLQFYQNTIMTCTGGNTYNKNKG</sequence>
<organism evidence="1 2">
    <name type="scientific">Dreissena polymorpha</name>
    <name type="common">Zebra mussel</name>
    <name type="synonym">Mytilus polymorpha</name>
    <dbReference type="NCBI Taxonomy" id="45954"/>
    <lineage>
        <taxon>Eukaryota</taxon>
        <taxon>Metazoa</taxon>
        <taxon>Spiralia</taxon>
        <taxon>Lophotrochozoa</taxon>
        <taxon>Mollusca</taxon>
        <taxon>Bivalvia</taxon>
        <taxon>Autobranchia</taxon>
        <taxon>Heteroconchia</taxon>
        <taxon>Euheterodonta</taxon>
        <taxon>Imparidentia</taxon>
        <taxon>Neoheterodontei</taxon>
        <taxon>Myida</taxon>
        <taxon>Dreissenoidea</taxon>
        <taxon>Dreissenidae</taxon>
        <taxon>Dreissena</taxon>
    </lineage>
</organism>
<reference evidence="1" key="1">
    <citation type="journal article" date="2019" name="bioRxiv">
        <title>The Genome of the Zebra Mussel, Dreissena polymorpha: A Resource for Invasive Species Research.</title>
        <authorList>
            <person name="McCartney M.A."/>
            <person name="Auch B."/>
            <person name="Kono T."/>
            <person name="Mallez S."/>
            <person name="Zhang Y."/>
            <person name="Obille A."/>
            <person name="Becker A."/>
            <person name="Abrahante J.E."/>
            <person name="Garbe J."/>
            <person name="Badalamenti J.P."/>
            <person name="Herman A."/>
            <person name="Mangelson H."/>
            <person name="Liachko I."/>
            <person name="Sullivan S."/>
            <person name="Sone E.D."/>
            <person name="Koren S."/>
            <person name="Silverstein K.A.T."/>
            <person name="Beckman K.B."/>
            <person name="Gohl D.M."/>
        </authorList>
    </citation>
    <scope>NUCLEOTIDE SEQUENCE</scope>
    <source>
        <strain evidence="1">Duluth1</strain>
        <tissue evidence="1">Whole animal</tissue>
    </source>
</reference>
<reference evidence="1" key="2">
    <citation type="submission" date="2020-11" db="EMBL/GenBank/DDBJ databases">
        <authorList>
            <person name="McCartney M.A."/>
            <person name="Auch B."/>
            <person name="Kono T."/>
            <person name="Mallez S."/>
            <person name="Becker A."/>
            <person name="Gohl D.M."/>
            <person name="Silverstein K.A.T."/>
            <person name="Koren S."/>
            <person name="Bechman K.B."/>
            <person name="Herman A."/>
            <person name="Abrahante J.E."/>
            <person name="Garbe J."/>
        </authorList>
    </citation>
    <scope>NUCLEOTIDE SEQUENCE</scope>
    <source>
        <strain evidence="1">Duluth1</strain>
        <tissue evidence="1">Whole animal</tissue>
    </source>
</reference>
<dbReference type="AlphaFoldDB" id="A0A9D4JRS8"/>
<dbReference type="EMBL" id="JAIWYP010000005">
    <property type="protein sequence ID" value="KAH3821946.1"/>
    <property type="molecule type" value="Genomic_DNA"/>
</dbReference>
<dbReference type="Proteomes" id="UP000828390">
    <property type="component" value="Unassembled WGS sequence"/>
</dbReference>
<accession>A0A9D4JRS8</accession>
<protein>
    <submittedName>
        <fullName evidence="1">Uncharacterized protein</fullName>
    </submittedName>
</protein>
<evidence type="ECO:0000313" key="2">
    <source>
        <dbReference type="Proteomes" id="UP000828390"/>
    </source>
</evidence>
<proteinExistence type="predicted"/>
<comment type="caution">
    <text evidence="1">The sequence shown here is derived from an EMBL/GenBank/DDBJ whole genome shotgun (WGS) entry which is preliminary data.</text>
</comment>
<dbReference type="InterPro" id="IPR016187">
    <property type="entry name" value="CTDL_fold"/>
</dbReference>